<name>A0A2G8S3T2_9APHY</name>
<keyword evidence="2" id="KW-1185">Reference proteome</keyword>
<gene>
    <name evidence="1" type="ORF">GSI_09538</name>
</gene>
<proteinExistence type="predicted"/>
<evidence type="ECO:0000313" key="1">
    <source>
        <dbReference type="EMBL" id="PIL28387.1"/>
    </source>
</evidence>
<dbReference type="AlphaFoldDB" id="A0A2G8S3T2"/>
<comment type="caution">
    <text evidence="1">The sequence shown here is derived from an EMBL/GenBank/DDBJ whole genome shotgun (WGS) entry which is preliminary data.</text>
</comment>
<dbReference type="STRING" id="1077348.A0A2G8S3T2"/>
<evidence type="ECO:0000313" key="2">
    <source>
        <dbReference type="Proteomes" id="UP000230002"/>
    </source>
</evidence>
<sequence>MAETIHRDPDLWLEDGNLVIVASSTTAFRVYRGLLGRVSAVFKDTFEFTAPDPREMVEIDDCPVVRVPDSPVEMGHFLRAVFRPGAFISSQDTLPFATVAAVIRVAHKYQAQEVLAAASDRLESFLIPGPGHWIDSPALSWEDRWTLGQRQCGIAFEAQDAIEAVNLARLVDRPRMLPVALYLCCFVDPVRLRDGVARADGVVEKLSDEDFARCMRALPALAVECHATVSRSLNERGSVSPRLCSDCKKSPGLNVMLHEYLDNVMPGRICPLSDLLVRVDRRSVPVGTGWPWTKFCTACRACWLQVVGEECVKIRKRFDEFFALKDLDA</sequence>
<organism evidence="1 2">
    <name type="scientific">Ganoderma sinense ZZ0214-1</name>
    <dbReference type="NCBI Taxonomy" id="1077348"/>
    <lineage>
        <taxon>Eukaryota</taxon>
        <taxon>Fungi</taxon>
        <taxon>Dikarya</taxon>
        <taxon>Basidiomycota</taxon>
        <taxon>Agaricomycotina</taxon>
        <taxon>Agaricomycetes</taxon>
        <taxon>Polyporales</taxon>
        <taxon>Polyporaceae</taxon>
        <taxon>Ganoderma</taxon>
    </lineage>
</organism>
<reference evidence="1 2" key="1">
    <citation type="journal article" date="2015" name="Sci. Rep.">
        <title>Chromosome-level genome map provides insights into diverse defense mechanisms in the medicinal fungus Ganoderma sinense.</title>
        <authorList>
            <person name="Zhu Y."/>
            <person name="Xu J."/>
            <person name="Sun C."/>
            <person name="Zhou S."/>
            <person name="Xu H."/>
            <person name="Nelson D.R."/>
            <person name="Qian J."/>
            <person name="Song J."/>
            <person name="Luo H."/>
            <person name="Xiang L."/>
            <person name="Li Y."/>
            <person name="Xu Z."/>
            <person name="Ji A."/>
            <person name="Wang L."/>
            <person name="Lu S."/>
            <person name="Hayward A."/>
            <person name="Sun W."/>
            <person name="Li X."/>
            <person name="Schwartz D.C."/>
            <person name="Wang Y."/>
            <person name="Chen S."/>
        </authorList>
    </citation>
    <scope>NUCLEOTIDE SEQUENCE [LARGE SCALE GENOMIC DNA]</scope>
    <source>
        <strain evidence="1 2">ZZ0214-1</strain>
    </source>
</reference>
<accession>A0A2G8S3T2</accession>
<dbReference type="OrthoDB" id="2757430at2759"/>
<protein>
    <recommendedName>
        <fullName evidence="3">BTB domain-containing protein</fullName>
    </recommendedName>
</protein>
<dbReference type="Proteomes" id="UP000230002">
    <property type="component" value="Unassembled WGS sequence"/>
</dbReference>
<evidence type="ECO:0008006" key="3">
    <source>
        <dbReference type="Google" id="ProtNLM"/>
    </source>
</evidence>
<dbReference type="EMBL" id="AYKW01000024">
    <property type="protein sequence ID" value="PIL28387.1"/>
    <property type="molecule type" value="Genomic_DNA"/>
</dbReference>